<evidence type="ECO:0000313" key="2">
    <source>
        <dbReference type="EMBL" id="KAL2040589.1"/>
    </source>
</evidence>
<protein>
    <submittedName>
        <fullName evidence="2">Uncharacterized protein</fullName>
    </submittedName>
</protein>
<sequence>MLIATIPLTAFPNLSEGQRERADLGNYAFNQWVRRRIQNPNNAAIPPASHHPSNAPNINRLSDRELYLRQRYQPLIHFMAAQATTPYDENAVRNWNRQLLEFSTPEEDLYFWYNIHPSWGTPRARLAGLRPIQGPTTINHHQPREPTPSRALDIKRLPGGNTTRHTEVVKIRQSAVDPTHFISPRSGYKANDKDEKRLAAQAKSEEDEGEIDEEDEFDPEGDIPSAAACIAPPRNLTDILSTTQNEEYSVYEDLQREDLSGRVKGLSGKVNEAPNEPLASDVSRGRLRWLWDEQHYAGERPQWVAR</sequence>
<accession>A0ABR4A3U3</accession>
<feature type="compositionally biased region" description="Acidic residues" evidence="1">
    <location>
        <begin position="205"/>
        <end position="221"/>
    </location>
</feature>
<comment type="caution">
    <text evidence="2">The sequence shown here is derived from an EMBL/GenBank/DDBJ whole genome shotgun (WGS) entry which is preliminary data.</text>
</comment>
<feature type="region of interest" description="Disordered" evidence="1">
    <location>
        <begin position="180"/>
        <end position="228"/>
    </location>
</feature>
<name>A0ABR4A3U3_9LECA</name>
<feature type="region of interest" description="Disordered" evidence="1">
    <location>
        <begin position="135"/>
        <end position="161"/>
    </location>
</feature>
<dbReference type="Proteomes" id="UP001590950">
    <property type="component" value="Unassembled WGS sequence"/>
</dbReference>
<keyword evidence="3" id="KW-1185">Reference proteome</keyword>
<dbReference type="EMBL" id="JBEFKJ010000020">
    <property type="protein sequence ID" value="KAL2040589.1"/>
    <property type="molecule type" value="Genomic_DNA"/>
</dbReference>
<evidence type="ECO:0000313" key="3">
    <source>
        <dbReference type="Proteomes" id="UP001590950"/>
    </source>
</evidence>
<gene>
    <name evidence="2" type="ORF">N7G274_006568</name>
</gene>
<organism evidence="2 3">
    <name type="scientific">Stereocaulon virgatum</name>
    <dbReference type="NCBI Taxonomy" id="373712"/>
    <lineage>
        <taxon>Eukaryota</taxon>
        <taxon>Fungi</taxon>
        <taxon>Dikarya</taxon>
        <taxon>Ascomycota</taxon>
        <taxon>Pezizomycotina</taxon>
        <taxon>Lecanoromycetes</taxon>
        <taxon>OSLEUM clade</taxon>
        <taxon>Lecanoromycetidae</taxon>
        <taxon>Lecanorales</taxon>
        <taxon>Lecanorineae</taxon>
        <taxon>Stereocaulaceae</taxon>
        <taxon>Stereocaulon</taxon>
    </lineage>
</organism>
<proteinExistence type="predicted"/>
<reference evidence="2 3" key="1">
    <citation type="submission" date="2024-09" db="EMBL/GenBank/DDBJ databases">
        <title>Rethinking Asexuality: The Enigmatic Case of Functional Sexual Genes in Lepraria (Stereocaulaceae).</title>
        <authorList>
            <person name="Doellman M."/>
            <person name="Sun Y."/>
            <person name="Barcenas-Pena A."/>
            <person name="Lumbsch H.T."/>
            <person name="Grewe F."/>
        </authorList>
    </citation>
    <scope>NUCLEOTIDE SEQUENCE [LARGE SCALE GENOMIC DNA]</scope>
    <source>
        <strain evidence="2 3">Mercado 3170</strain>
    </source>
</reference>
<evidence type="ECO:0000256" key="1">
    <source>
        <dbReference type="SAM" id="MobiDB-lite"/>
    </source>
</evidence>